<gene>
    <name evidence="2" type="ORF">SUTMEG_07370</name>
</gene>
<protein>
    <recommendedName>
        <fullName evidence="4">Lipoprotein</fullName>
    </recommendedName>
</protein>
<dbReference type="PROSITE" id="PS51257">
    <property type="entry name" value="PROKAR_LIPOPROTEIN"/>
    <property type="match status" value="1"/>
</dbReference>
<evidence type="ECO:0008006" key="4">
    <source>
        <dbReference type="Google" id="ProtNLM"/>
    </source>
</evidence>
<dbReference type="AlphaFoldDB" id="A0A2Z6IE01"/>
<keyword evidence="3" id="KW-1185">Reference proteome</keyword>
<accession>A0A2Z6IE01</accession>
<feature type="chain" id="PRO_5016449216" description="Lipoprotein" evidence="1">
    <location>
        <begin position="19"/>
        <end position="406"/>
    </location>
</feature>
<organism evidence="2 3">
    <name type="scientific">Sutterella megalosphaeroides</name>
    <dbReference type="NCBI Taxonomy" id="2494234"/>
    <lineage>
        <taxon>Bacteria</taxon>
        <taxon>Pseudomonadati</taxon>
        <taxon>Pseudomonadota</taxon>
        <taxon>Betaproteobacteria</taxon>
        <taxon>Burkholderiales</taxon>
        <taxon>Sutterellaceae</taxon>
        <taxon>Sutterella</taxon>
    </lineage>
</organism>
<dbReference type="RefSeq" id="WP_120176515.1">
    <property type="nucleotide sequence ID" value="NZ_AP018786.1"/>
</dbReference>
<sequence>MLFSRRLFLALCASGALAGCSETLPTKRRSPVAALEPVNVQFAGVSFSGDFKDNEAHTPYAYAVSKEVDFDAIFRRKLAAVDPTSFKNFRLTTDNAGARTTDVGAQAFTLAIDLETVTVSRLGKNEYKVILDLYASLLFFDFYEKKVLNTRPIHLQYVTLEASKPGKKRLQELMRGMFTGGLSGLDRDLFDVAVERLQTLELLSGDAGARLKVRNVTVHERTAEALRSAGIKADELETLCAQLVTRSLVDTLGQPMLPYTKGQAIGAKMSGRFVNGDAYALVIPDGDYGIDLQIESLRTERLPETDERTYEQAFFTFVTISAYQPDLGKTYFKETLRGVGTALLLQGQEPGLKASYLETLVRLFDGFARNIEKPEDEWTESAVPPERVGTLETQFEQLEEMLEKCR</sequence>
<evidence type="ECO:0000313" key="3">
    <source>
        <dbReference type="Proteomes" id="UP000271003"/>
    </source>
</evidence>
<reference evidence="2 3" key="1">
    <citation type="journal article" date="2018" name="Int. J. Syst. Evol. Microbiol.">
        <title>Mesosutterella multiformis gen. nov., sp. nov., a member of the family Sutterellaceae and Sutterella megalosphaeroides sp. nov., isolated from human faeces.</title>
        <authorList>
            <person name="Sakamoto M."/>
            <person name="Ikeyama N."/>
            <person name="Kunihiro T."/>
            <person name="Iino T."/>
            <person name="Yuki M."/>
            <person name="Ohkuma M."/>
        </authorList>
    </citation>
    <scope>NUCLEOTIDE SEQUENCE [LARGE SCALE GENOMIC DNA]</scope>
    <source>
        <strain evidence="2 3">6FBBBH3</strain>
    </source>
</reference>
<dbReference type="KEGG" id="sutt:SUTMEG_07370"/>
<dbReference type="OrthoDB" id="5441924at2"/>
<evidence type="ECO:0000256" key="1">
    <source>
        <dbReference type="SAM" id="SignalP"/>
    </source>
</evidence>
<dbReference type="EMBL" id="AP018786">
    <property type="protein sequence ID" value="BBF22846.1"/>
    <property type="molecule type" value="Genomic_DNA"/>
</dbReference>
<evidence type="ECO:0000313" key="2">
    <source>
        <dbReference type="EMBL" id="BBF22846.1"/>
    </source>
</evidence>
<proteinExistence type="predicted"/>
<feature type="signal peptide" evidence="1">
    <location>
        <begin position="1"/>
        <end position="18"/>
    </location>
</feature>
<keyword evidence="1" id="KW-0732">Signal</keyword>
<name>A0A2Z6IE01_9BURK</name>
<dbReference type="Proteomes" id="UP000271003">
    <property type="component" value="Chromosome"/>
</dbReference>